<reference evidence="1 2" key="1">
    <citation type="submission" date="2020-08" db="EMBL/GenBank/DDBJ databases">
        <title>Sequencing the genomes of 1000 actinobacteria strains.</title>
        <authorList>
            <person name="Klenk H.-P."/>
        </authorList>
    </citation>
    <scope>NUCLEOTIDE SEQUENCE [LARGE SCALE GENOMIC DNA]</scope>
    <source>
        <strain evidence="1 2">DSM 23694</strain>
    </source>
</reference>
<organism evidence="1 2">
    <name type="scientific">Neomicrococcus lactis</name>
    <dbReference type="NCBI Taxonomy" id="732241"/>
    <lineage>
        <taxon>Bacteria</taxon>
        <taxon>Bacillati</taxon>
        <taxon>Actinomycetota</taxon>
        <taxon>Actinomycetes</taxon>
        <taxon>Micrococcales</taxon>
        <taxon>Micrococcaceae</taxon>
        <taxon>Neomicrococcus</taxon>
    </lineage>
</organism>
<evidence type="ECO:0000313" key="1">
    <source>
        <dbReference type="EMBL" id="MBB5597181.1"/>
    </source>
</evidence>
<accession>A0A7W8Y990</accession>
<comment type="caution">
    <text evidence="1">The sequence shown here is derived from an EMBL/GenBank/DDBJ whole genome shotgun (WGS) entry which is preliminary data.</text>
</comment>
<evidence type="ECO:0008006" key="3">
    <source>
        <dbReference type="Google" id="ProtNLM"/>
    </source>
</evidence>
<sequence length="123" mass="13423">MQTVLIVLAVLILGVAAFFAVSSTRRTRERTGAIARVIDSPDGQTLLVGLHEPTPILPPTLLPEHPRAEDLKNLKLPVGLRGYRADHVDTVIDTLSQEIERLHSLLEDADQQRVISATSDSQG</sequence>
<dbReference type="Proteomes" id="UP000523863">
    <property type="component" value="Unassembled WGS sequence"/>
</dbReference>
<keyword evidence="2" id="KW-1185">Reference proteome</keyword>
<gene>
    <name evidence="1" type="ORF">BKA12_000261</name>
</gene>
<name>A0A7W8Y990_9MICC</name>
<dbReference type="RefSeq" id="WP_183640101.1">
    <property type="nucleotide sequence ID" value="NZ_JACHBL010000001.1"/>
</dbReference>
<proteinExistence type="predicted"/>
<evidence type="ECO:0000313" key="2">
    <source>
        <dbReference type="Proteomes" id="UP000523863"/>
    </source>
</evidence>
<protein>
    <recommendedName>
        <fullName evidence="3">DivIVA domain-containing protein</fullName>
    </recommendedName>
</protein>
<dbReference type="AlphaFoldDB" id="A0A7W8Y990"/>
<dbReference type="EMBL" id="JACHBL010000001">
    <property type="protein sequence ID" value="MBB5597181.1"/>
    <property type="molecule type" value="Genomic_DNA"/>
</dbReference>